<dbReference type="SMART" id="SM00421">
    <property type="entry name" value="HTH_LUXR"/>
    <property type="match status" value="1"/>
</dbReference>
<gene>
    <name evidence="6" type="ORF">GCM10009554_34790</name>
</gene>
<dbReference type="InterPro" id="IPR001789">
    <property type="entry name" value="Sig_transdc_resp-reg_receiver"/>
</dbReference>
<dbReference type="CDD" id="cd17535">
    <property type="entry name" value="REC_NarL-like"/>
    <property type="match status" value="1"/>
</dbReference>
<dbReference type="CDD" id="cd06170">
    <property type="entry name" value="LuxR_C_like"/>
    <property type="match status" value="1"/>
</dbReference>
<evidence type="ECO:0000256" key="2">
    <source>
        <dbReference type="ARBA" id="ARBA00023125"/>
    </source>
</evidence>
<organism evidence="6 7">
    <name type="scientific">Kribbella koreensis</name>
    <dbReference type="NCBI Taxonomy" id="57909"/>
    <lineage>
        <taxon>Bacteria</taxon>
        <taxon>Bacillati</taxon>
        <taxon>Actinomycetota</taxon>
        <taxon>Actinomycetes</taxon>
        <taxon>Propionibacteriales</taxon>
        <taxon>Kribbellaceae</taxon>
        <taxon>Kribbella</taxon>
    </lineage>
</organism>
<dbReference type="PROSITE" id="PS00622">
    <property type="entry name" value="HTH_LUXR_1"/>
    <property type="match status" value="1"/>
</dbReference>
<comment type="caution">
    <text evidence="6">The sequence shown here is derived from an EMBL/GenBank/DDBJ whole genome shotgun (WGS) entry which is preliminary data.</text>
</comment>
<dbReference type="PANTHER" id="PTHR43214:SF43">
    <property type="entry name" value="TWO-COMPONENT RESPONSE REGULATOR"/>
    <property type="match status" value="1"/>
</dbReference>
<dbReference type="InterPro" id="IPR000792">
    <property type="entry name" value="Tscrpt_reg_LuxR_C"/>
</dbReference>
<dbReference type="Gene3D" id="3.40.50.2300">
    <property type="match status" value="1"/>
</dbReference>
<proteinExistence type="predicted"/>
<keyword evidence="1 3" id="KW-0597">Phosphoprotein</keyword>
<evidence type="ECO:0000259" key="4">
    <source>
        <dbReference type="PROSITE" id="PS50043"/>
    </source>
</evidence>
<keyword evidence="2" id="KW-0238">DNA-binding</keyword>
<sequence>MIRVLIVDDHAIVRTGLAQLLGTTDDLELAGATGDGDEAVVLAAELKPDVVLMDLSMPGTDGVTATARIVAQDPAAHVLVLTSFSDQTRILDALQAGAEGYLLKHSEPEVILAGIREVVSGGSPLDPKAARVLLTNRRSPGPELKLTGREQEVLDMVADGLPNKLIARRMGISERTVKAHLTNIFQRLGVTDRTQAALWAQRQRRAEQ</sequence>
<evidence type="ECO:0000313" key="6">
    <source>
        <dbReference type="EMBL" id="GAA0942370.1"/>
    </source>
</evidence>
<dbReference type="InterPro" id="IPR039420">
    <property type="entry name" value="WalR-like"/>
</dbReference>
<dbReference type="EMBL" id="BAAAHK010000007">
    <property type="protein sequence ID" value="GAA0942370.1"/>
    <property type="molecule type" value="Genomic_DNA"/>
</dbReference>
<name>A0ABN1QH06_9ACTN</name>
<dbReference type="RefSeq" id="WP_343970481.1">
    <property type="nucleotide sequence ID" value="NZ_BAAAHK010000007.1"/>
</dbReference>
<evidence type="ECO:0000256" key="1">
    <source>
        <dbReference type="ARBA" id="ARBA00022553"/>
    </source>
</evidence>
<dbReference type="Pfam" id="PF00196">
    <property type="entry name" value="GerE"/>
    <property type="match status" value="1"/>
</dbReference>
<dbReference type="InterPro" id="IPR011006">
    <property type="entry name" value="CheY-like_superfamily"/>
</dbReference>
<reference evidence="6 7" key="1">
    <citation type="journal article" date="2019" name="Int. J. Syst. Evol. Microbiol.">
        <title>The Global Catalogue of Microorganisms (GCM) 10K type strain sequencing project: providing services to taxonomists for standard genome sequencing and annotation.</title>
        <authorList>
            <consortium name="The Broad Institute Genomics Platform"/>
            <consortium name="The Broad Institute Genome Sequencing Center for Infectious Disease"/>
            <person name="Wu L."/>
            <person name="Ma J."/>
        </authorList>
    </citation>
    <scope>NUCLEOTIDE SEQUENCE [LARGE SCALE GENOMIC DNA]</scope>
    <source>
        <strain evidence="6 7">JCM 10977</strain>
    </source>
</reference>
<dbReference type="InterPro" id="IPR016032">
    <property type="entry name" value="Sig_transdc_resp-reg_C-effctor"/>
</dbReference>
<evidence type="ECO:0000313" key="7">
    <source>
        <dbReference type="Proteomes" id="UP001500542"/>
    </source>
</evidence>
<dbReference type="PANTHER" id="PTHR43214">
    <property type="entry name" value="TWO-COMPONENT RESPONSE REGULATOR"/>
    <property type="match status" value="1"/>
</dbReference>
<feature type="domain" description="HTH luxR-type" evidence="4">
    <location>
        <begin position="139"/>
        <end position="204"/>
    </location>
</feature>
<feature type="domain" description="Response regulatory" evidence="5">
    <location>
        <begin position="3"/>
        <end position="119"/>
    </location>
</feature>
<evidence type="ECO:0000259" key="5">
    <source>
        <dbReference type="PROSITE" id="PS50110"/>
    </source>
</evidence>
<keyword evidence="7" id="KW-1185">Reference proteome</keyword>
<dbReference type="PROSITE" id="PS50110">
    <property type="entry name" value="RESPONSE_REGULATORY"/>
    <property type="match status" value="1"/>
</dbReference>
<evidence type="ECO:0000256" key="3">
    <source>
        <dbReference type="PROSITE-ProRule" id="PRU00169"/>
    </source>
</evidence>
<protein>
    <submittedName>
        <fullName evidence="6">Response regulator transcription factor</fullName>
    </submittedName>
</protein>
<dbReference type="InterPro" id="IPR058245">
    <property type="entry name" value="NreC/VraR/RcsB-like_REC"/>
</dbReference>
<feature type="modified residue" description="4-aspartylphosphate" evidence="3">
    <location>
        <position position="54"/>
    </location>
</feature>
<dbReference type="SUPFAM" id="SSF46894">
    <property type="entry name" value="C-terminal effector domain of the bipartite response regulators"/>
    <property type="match status" value="1"/>
</dbReference>
<dbReference type="SMART" id="SM00448">
    <property type="entry name" value="REC"/>
    <property type="match status" value="1"/>
</dbReference>
<dbReference type="Proteomes" id="UP001500542">
    <property type="component" value="Unassembled WGS sequence"/>
</dbReference>
<dbReference type="PROSITE" id="PS50043">
    <property type="entry name" value="HTH_LUXR_2"/>
    <property type="match status" value="1"/>
</dbReference>
<dbReference type="PRINTS" id="PR00038">
    <property type="entry name" value="HTHLUXR"/>
</dbReference>
<accession>A0ABN1QH06</accession>
<dbReference type="SUPFAM" id="SSF52172">
    <property type="entry name" value="CheY-like"/>
    <property type="match status" value="1"/>
</dbReference>
<dbReference type="Pfam" id="PF00072">
    <property type="entry name" value="Response_reg"/>
    <property type="match status" value="1"/>
</dbReference>